<organism evidence="4 5">
    <name type="scientific">Brevundimonas viscosa</name>
    <dbReference type="NCBI Taxonomy" id="871741"/>
    <lineage>
        <taxon>Bacteria</taxon>
        <taxon>Pseudomonadati</taxon>
        <taxon>Pseudomonadota</taxon>
        <taxon>Alphaproteobacteria</taxon>
        <taxon>Caulobacterales</taxon>
        <taxon>Caulobacteraceae</taxon>
        <taxon>Brevundimonas</taxon>
    </lineage>
</organism>
<evidence type="ECO:0000256" key="1">
    <source>
        <dbReference type="SAM" id="Coils"/>
    </source>
</evidence>
<evidence type="ECO:0000256" key="3">
    <source>
        <dbReference type="SAM" id="SignalP"/>
    </source>
</evidence>
<accession>A0A1I6NQA9</accession>
<evidence type="ECO:0008006" key="6">
    <source>
        <dbReference type="Google" id="ProtNLM"/>
    </source>
</evidence>
<feature type="signal peptide" evidence="3">
    <location>
        <begin position="1"/>
        <end position="18"/>
    </location>
</feature>
<evidence type="ECO:0000256" key="2">
    <source>
        <dbReference type="SAM" id="MobiDB-lite"/>
    </source>
</evidence>
<evidence type="ECO:0000313" key="4">
    <source>
        <dbReference type="EMBL" id="SFS30060.1"/>
    </source>
</evidence>
<keyword evidence="1" id="KW-0175">Coiled coil</keyword>
<evidence type="ECO:0000313" key="5">
    <source>
        <dbReference type="Proteomes" id="UP000198788"/>
    </source>
</evidence>
<protein>
    <recommendedName>
        <fullName evidence="6">Heavy-metal resistance</fullName>
    </recommendedName>
</protein>
<dbReference type="Proteomes" id="UP000198788">
    <property type="component" value="Unassembled WGS sequence"/>
</dbReference>
<feature type="chain" id="PRO_5011516396" description="Heavy-metal resistance" evidence="3">
    <location>
        <begin position="19"/>
        <end position="121"/>
    </location>
</feature>
<keyword evidence="5" id="KW-1185">Reference proteome</keyword>
<proteinExistence type="predicted"/>
<feature type="region of interest" description="Disordered" evidence="2">
    <location>
        <begin position="70"/>
        <end position="93"/>
    </location>
</feature>
<reference evidence="5" key="1">
    <citation type="submission" date="2016-10" db="EMBL/GenBank/DDBJ databases">
        <authorList>
            <person name="Varghese N."/>
            <person name="Submissions S."/>
        </authorList>
    </citation>
    <scope>NUCLEOTIDE SEQUENCE [LARGE SCALE GENOMIC DNA]</scope>
    <source>
        <strain evidence="5">CGMCC 1.10683</strain>
    </source>
</reference>
<sequence>MTRLLALAALLCAAPAAAQVPPLDAYQRHRWQADQHRLEMERLRARADQREAEARRQALDSRLTRLEIEARRQPEPYLPATPPALRTPEEERAAREAAAARRRAAAEGVGQIDAWLDRRPD</sequence>
<dbReference type="EMBL" id="FOZV01000001">
    <property type="protein sequence ID" value="SFS30060.1"/>
    <property type="molecule type" value="Genomic_DNA"/>
</dbReference>
<dbReference type="RefSeq" id="WP_092306128.1">
    <property type="nucleotide sequence ID" value="NZ_FOZV01000001.1"/>
</dbReference>
<keyword evidence="3" id="KW-0732">Signal</keyword>
<dbReference type="AlphaFoldDB" id="A0A1I6NQA9"/>
<gene>
    <name evidence="4" type="ORF">SAMN05192570_0331</name>
</gene>
<dbReference type="STRING" id="871741.SAMN05192570_0331"/>
<feature type="coiled-coil region" evidence="1">
    <location>
        <begin position="26"/>
        <end position="69"/>
    </location>
</feature>
<name>A0A1I6NQA9_9CAUL</name>